<evidence type="ECO:0000256" key="9">
    <source>
        <dbReference type="SAM" id="MobiDB-lite"/>
    </source>
</evidence>
<keyword evidence="7" id="KW-0456">Lyase</keyword>
<keyword evidence="5" id="KW-0190">Covalent protein-DNA linkage</keyword>
<organism evidence="10 11">
    <name type="scientific">Ralstonia thomasii</name>
    <dbReference type="NCBI Taxonomy" id="3058596"/>
    <lineage>
        <taxon>Bacteria</taxon>
        <taxon>Pseudomonadati</taxon>
        <taxon>Pseudomonadota</taxon>
        <taxon>Betaproteobacteria</taxon>
        <taxon>Burkholderiales</taxon>
        <taxon>Burkholderiaceae</taxon>
        <taxon>Ralstonia</taxon>
    </lineage>
</organism>
<evidence type="ECO:0000256" key="4">
    <source>
        <dbReference type="ARBA" id="ARBA00022801"/>
    </source>
</evidence>
<feature type="region of interest" description="Disordered" evidence="9">
    <location>
        <begin position="206"/>
        <end position="233"/>
    </location>
</feature>
<evidence type="ECO:0000256" key="1">
    <source>
        <dbReference type="ARBA" id="ARBA00008136"/>
    </source>
</evidence>
<comment type="similarity">
    <text evidence="1 8">Belongs to the SOS response-associated peptidase family.</text>
</comment>
<dbReference type="GO" id="GO:0016829">
    <property type="term" value="F:lyase activity"/>
    <property type="evidence" value="ECO:0007669"/>
    <property type="project" value="UniProtKB-KW"/>
</dbReference>
<evidence type="ECO:0000313" key="10">
    <source>
        <dbReference type="EMBL" id="CAJ0808841.1"/>
    </source>
</evidence>
<dbReference type="PANTHER" id="PTHR13604:SF0">
    <property type="entry name" value="ABASIC SITE PROCESSING PROTEIN HMCES"/>
    <property type="match status" value="1"/>
</dbReference>
<dbReference type="PANTHER" id="PTHR13604">
    <property type="entry name" value="DC12-RELATED"/>
    <property type="match status" value="1"/>
</dbReference>
<dbReference type="SUPFAM" id="SSF143081">
    <property type="entry name" value="BB1717-like"/>
    <property type="match status" value="1"/>
</dbReference>
<name>A0AAD2F3S4_9RALS</name>
<dbReference type="RefSeq" id="WP_316685572.1">
    <property type="nucleotide sequence ID" value="NZ_CATZAZ010000026.1"/>
</dbReference>
<dbReference type="AlphaFoldDB" id="A0AAD2F3S4"/>
<dbReference type="GO" id="GO:0003697">
    <property type="term" value="F:single-stranded DNA binding"/>
    <property type="evidence" value="ECO:0007669"/>
    <property type="project" value="InterPro"/>
</dbReference>
<evidence type="ECO:0000256" key="2">
    <source>
        <dbReference type="ARBA" id="ARBA00022670"/>
    </source>
</evidence>
<evidence type="ECO:0000313" key="11">
    <source>
        <dbReference type="Proteomes" id="UP001189756"/>
    </source>
</evidence>
<evidence type="ECO:0000256" key="5">
    <source>
        <dbReference type="ARBA" id="ARBA00023124"/>
    </source>
</evidence>
<reference evidence="10" key="1">
    <citation type="submission" date="2023-07" db="EMBL/GenBank/DDBJ databases">
        <authorList>
            <person name="Peeters C."/>
        </authorList>
    </citation>
    <scope>NUCLEOTIDE SEQUENCE</scope>
    <source>
        <strain evidence="10">R-77560</strain>
    </source>
</reference>
<dbReference type="Proteomes" id="UP001189756">
    <property type="component" value="Unassembled WGS sequence"/>
</dbReference>
<dbReference type="EC" id="3.4.-.-" evidence="8"/>
<keyword evidence="4 8" id="KW-0378">Hydrolase</keyword>
<dbReference type="GO" id="GO:0106300">
    <property type="term" value="P:protein-DNA covalent cross-linking repair"/>
    <property type="evidence" value="ECO:0007669"/>
    <property type="project" value="InterPro"/>
</dbReference>
<dbReference type="InterPro" id="IPR003738">
    <property type="entry name" value="SRAP"/>
</dbReference>
<dbReference type="GO" id="GO:0008233">
    <property type="term" value="F:peptidase activity"/>
    <property type="evidence" value="ECO:0007669"/>
    <property type="project" value="UniProtKB-KW"/>
</dbReference>
<proteinExistence type="inferred from homology"/>
<keyword evidence="2 8" id="KW-0645">Protease</keyword>
<gene>
    <name evidence="10" type="ORF">R77560_04800</name>
</gene>
<sequence>MCNNYKPSEIDRIHSLYRIDVAGVGDYPRETWPDYAAPIVRQRADGMYECVIANFGFVPKRRLPPGKSFDTTNARSETVGQKPTFAKYWRATQLCLIPAQALFEPNYEADAKKSTRYRIWLKDEPDFAIAGLWRSWDARVADSLAPTESFTMLTVNADEHPLMRRMHAPGKEKRSVVIVPRDHWEGWLSCRDPEAARTFLTLYPAERMDTEPAPRPPRPTKDAPKETASGGLF</sequence>
<protein>
    <recommendedName>
        <fullName evidence="8">Abasic site processing protein</fullName>
        <ecNumber evidence="8">3.4.-.-</ecNumber>
    </recommendedName>
</protein>
<accession>A0AAD2F3S4</accession>
<keyword evidence="3" id="KW-0227">DNA damage</keyword>
<dbReference type="EMBL" id="CATZAZ010000026">
    <property type="protein sequence ID" value="CAJ0808841.1"/>
    <property type="molecule type" value="Genomic_DNA"/>
</dbReference>
<evidence type="ECO:0000256" key="6">
    <source>
        <dbReference type="ARBA" id="ARBA00023125"/>
    </source>
</evidence>
<evidence type="ECO:0000256" key="3">
    <source>
        <dbReference type="ARBA" id="ARBA00022763"/>
    </source>
</evidence>
<evidence type="ECO:0000256" key="7">
    <source>
        <dbReference type="ARBA" id="ARBA00023239"/>
    </source>
</evidence>
<comment type="caution">
    <text evidence="10">The sequence shown here is derived from an EMBL/GenBank/DDBJ whole genome shotgun (WGS) entry which is preliminary data.</text>
</comment>
<evidence type="ECO:0000256" key="8">
    <source>
        <dbReference type="RuleBase" id="RU364100"/>
    </source>
</evidence>
<dbReference type="Pfam" id="PF02586">
    <property type="entry name" value="SRAP"/>
    <property type="match status" value="1"/>
</dbReference>
<dbReference type="InterPro" id="IPR036590">
    <property type="entry name" value="SRAP-like"/>
</dbReference>
<dbReference type="GO" id="GO:0006508">
    <property type="term" value="P:proteolysis"/>
    <property type="evidence" value="ECO:0007669"/>
    <property type="project" value="UniProtKB-KW"/>
</dbReference>
<keyword evidence="6" id="KW-0238">DNA-binding</keyword>
<dbReference type="Gene3D" id="3.90.1680.10">
    <property type="entry name" value="SOS response associated peptidase-like"/>
    <property type="match status" value="1"/>
</dbReference>